<gene>
    <name evidence="4" type="ORF">DNH61_24360</name>
</gene>
<keyword evidence="5" id="KW-1185">Reference proteome</keyword>
<dbReference type="Gene3D" id="3.10.105.10">
    <property type="entry name" value="Dipeptide-binding Protein, Domain 3"/>
    <property type="match status" value="1"/>
</dbReference>
<organism evidence="4 5">
    <name type="scientific">Paenibacillus sambharensis</name>
    <dbReference type="NCBI Taxonomy" id="1803190"/>
    <lineage>
        <taxon>Bacteria</taxon>
        <taxon>Bacillati</taxon>
        <taxon>Bacillota</taxon>
        <taxon>Bacilli</taxon>
        <taxon>Bacillales</taxon>
        <taxon>Paenibacillaceae</taxon>
        <taxon>Paenibacillus</taxon>
    </lineage>
</organism>
<dbReference type="InterPro" id="IPR039424">
    <property type="entry name" value="SBP_5"/>
</dbReference>
<evidence type="ECO:0000313" key="4">
    <source>
        <dbReference type="EMBL" id="PZD93183.1"/>
    </source>
</evidence>
<dbReference type="SUPFAM" id="SSF53850">
    <property type="entry name" value="Periplasmic binding protein-like II"/>
    <property type="match status" value="1"/>
</dbReference>
<dbReference type="Pfam" id="PF00496">
    <property type="entry name" value="SBP_bac_5"/>
    <property type="match status" value="1"/>
</dbReference>
<feature type="domain" description="Transcriptional regulator SgrR N-terminal HTH" evidence="3">
    <location>
        <begin position="2"/>
        <end position="99"/>
    </location>
</feature>
<dbReference type="PANTHER" id="PTHR30290">
    <property type="entry name" value="PERIPLASMIC BINDING COMPONENT OF ABC TRANSPORTER"/>
    <property type="match status" value="1"/>
</dbReference>
<proteinExistence type="predicted"/>
<accession>A0A2W1L2A0</accession>
<keyword evidence="1" id="KW-0238">DNA-binding</keyword>
<reference evidence="4 5" key="1">
    <citation type="submission" date="2018-06" db="EMBL/GenBank/DDBJ databases">
        <title>Paenibacillus imtechensis sp. nov.</title>
        <authorList>
            <person name="Pinnaka A.K."/>
            <person name="Singh H."/>
            <person name="Kaur M."/>
        </authorList>
    </citation>
    <scope>NUCLEOTIDE SEQUENCE [LARGE SCALE GENOMIC DNA]</scope>
    <source>
        <strain evidence="4 5">SMB1</strain>
    </source>
</reference>
<dbReference type="Pfam" id="PF12793">
    <property type="entry name" value="SgrR_N"/>
    <property type="match status" value="1"/>
</dbReference>
<dbReference type="PANTHER" id="PTHR30290:SF72">
    <property type="entry name" value="HTH-TYPE TRANSCRIPTIONAL REGULATOR SGRR"/>
    <property type="match status" value="1"/>
</dbReference>
<dbReference type="GO" id="GO:1904680">
    <property type="term" value="F:peptide transmembrane transporter activity"/>
    <property type="evidence" value="ECO:0007669"/>
    <property type="project" value="TreeGrafter"/>
</dbReference>
<dbReference type="OrthoDB" id="5894719at2"/>
<dbReference type="AlphaFoldDB" id="A0A2W1L2A0"/>
<evidence type="ECO:0000259" key="2">
    <source>
        <dbReference type="Pfam" id="PF00496"/>
    </source>
</evidence>
<name>A0A2W1L2A0_9BACL</name>
<dbReference type="GO" id="GO:0015833">
    <property type="term" value="P:peptide transport"/>
    <property type="evidence" value="ECO:0007669"/>
    <property type="project" value="TreeGrafter"/>
</dbReference>
<evidence type="ECO:0000313" key="5">
    <source>
        <dbReference type="Proteomes" id="UP000249522"/>
    </source>
</evidence>
<dbReference type="Gene3D" id="3.40.190.10">
    <property type="entry name" value="Periplasmic binding protein-like II"/>
    <property type="match status" value="1"/>
</dbReference>
<feature type="domain" description="Solute-binding protein family 5" evidence="2">
    <location>
        <begin position="176"/>
        <end position="506"/>
    </location>
</feature>
<sequence>MRLAEDYIRLREAFPDVEDGQKRRVTMEEIAQAFCCTARNAKLILAKMEKQQWLHIVSGRGRGHASELTFYKNRDQLAVEAAQAVVKQGSVQEALVWLREHAGAGARAHFMEWLSRYFGYEAAKSSDDGLKETLRLPVFRPIVTLDPANAFYGLDVHLIKQIHRTLVDYDGDAGRVKKGLAHHWDKNEEATCWTFYLRKGVLFHNGAELTSQDVVYTLMRLLRGGSYSHSWLCRDVQEVKAESRYSVTVVLRKANYMFDVFMSHTGAAIIPAGSGEPGGSNLTGGLGGELPPGAGPYRVVKRTDGMIVLEAFTSYYAERGLMDRIEIIRVPLSESELALQVDPGIVLVQTGEGANEQLRQASGLKQRFLTGCAVLIMNMRREDGALGSLALRQALVHGTDRQALTEELGYPHAGPAAGFMLELQAGDGDKWYDPSLSAAKLLESGYAGNGVAAGRVLKLYAYERHARTAYWLQRAYGKIGIRLEVEIRSWGDMMDPAIRSEADLILFEAVLRGGLLRQFEYLLSANSFLRSAMSDELQALVDVQAAELVAEADPAERNRKFKRVESRLGEACAAVYLTCQGVSALSHPTLQDVKFNPLGWVDFKDIWVKGTAGEQQSS</sequence>
<dbReference type="Proteomes" id="UP000249522">
    <property type="component" value="Unassembled WGS sequence"/>
</dbReference>
<protein>
    <recommendedName>
        <fullName evidence="6">ABC transporter substrate-binding protein</fullName>
    </recommendedName>
</protein>
<dbReference type="InterPro" id="IPR025370">
    <property type="entry name" value="SgrR_HTH_N"/>
</dbReference>
<dbReference type="RefSeq" id="WP_111149514.1">
    <property type="nucleotide sequence ID" value="NZ_QKRB01000058.1"/>
</dbReference>
<dbReference type="GO" id="GO:0003677">
    <property type="term" value="F:DNA binding"/>
    <property type="evidence" value="ECO:0007669"/>
    <property type="project" value="UniProtKB-KW"/>
</dbReference>
<dbReference type="EMBL" id="QKRB01000058">
    <property type="protein sequence ID" value="PZD93183.1"/>
    <property type="molecule type" value="Genomic_DNA"/>
</dbReference>
<comment type="caution">
    <text evidence="4">The sequence shown here is derived from an EMBL/GenBank/DDBJ whole genome shotgun (WGS) entry which is preliminary data.</text>
</comment>
<evidence type="ECO:0000259" key="3">
    <source>
        <dbReference type="Pfam" id="PF12793"/>
    </source>
</evidence>
<dbReference type="InterPro" id="IPR000914">
    <property type="entry name" value="SBP_5_dom"/>
</dbReference>
<evidence type="ECO:0008006" key="6">
    <source>
        <dbReference type="Google" id="ProtNLM"/>
    </source>
</evidence>
<evidence type="ECO:0000256" key="1">
    <source>
        <dbReference type="ARBA" id="ARBA00023125"/>
    </source>
</evidence>